<evidence type="ECO:0000313" key="2">
    <source>
        <dbReference type="EMBL" id="SPD29504.1"/>
    </source>
</evidence>
<feature type="region of interest" description="Disordered" evidence="1">
    <location>
        <begin position="1"/>
        <end position="23"/>
    </location>
</feature>
<sequence>MKRTTTGVGPSMPPEGGIVPPNPIEDVVLEEVGESSSVLLSQSDEQLPSQDERATSGVARRTRTSLDYSIFVTFPSRIWEELQVMREKRWPNQETKDHEEDAYHYPIFIPEIFLDIGA</sequence>
<protein>
    <submittedName>
        <fullName evidence="2">Uncharacterized protein</fullName>
    </submittedName>
</protein>
<feature type="region of interest" description="Disordered" evidence="1">
    <location>
        <begin position="35"/>
        <end position="59"/>
    </location>
</feature>
<evidence type="ECO:0000256" key="1">
    <source>
        <dbReference type="SAM" id="MobiDB-lite"/>
    </source>
</evidence>
<proteinExistence type="predicted"/>
<feature type="compositionally biased region" description="Low complexity" evidence="1">
    <location>
        <begin position="35"/>
        <end position="47"/>
    </location>
</feature>
<dbReference type="AlphaFoldDB" id="A0A2N9IYV7"/>
<gene>
    <name evidence="2" type="ORF">FSB_LOCUS57386</name>
</gene>
<accession>A0A2N9IYV7</accession>
<dbReference type="EMBL" id="OIVN01006272">
    <property type="protein sequence ID" value="SPD29504.1"/>
    <property type="molecule type" value="Genomic_DNA"/>
</dbReference>
<name>A0A2N9IYV7_FAGSY</name>
<reference evidence="2" key="1">
    <citation type="submission" date="2018-02" db="EMBL/GenBank/DDBJ databases">
        <authorList>
            <person name="Cohen D.B."/>
            <person name="Kent A.D."/>
        </authorList>
    </citation>
    <scope>NUCLEOTIDE SEQUENCE</scope>
</reference>
<organism evidence="2">
    <name type="scientific">Fagus sylvatica</name>
    <name type="common">Beechnut</name>
    <dbReference type="NCBI Taxonomy" id="28930"/>
    <lineage>
        <taxon>Eukaryota</taxon>
        <taxon>Viridiplantae</taxon>
        <taxon>Streptophyta</taxon>
        <taxon>Embryophyta</taxon>
        <taxon>Tracheophyta</taxon>
        <taxon>Spermatophyta</taxon>
        <taxon>Magnoliopsida</taxon>
        <taxon>eudicotyledons</taxon>
        <taxon>Gunneridae</taxon>
        <taxon>Pentapetalae</taxon>
        <taxon>rosids</taxon>
        <taxon>fabids</taxon>
        <taxon>Fagales</taxon>
        <taxon>Fagaceae</taxon>
        <taxon>Fagus</taxon>
    </lineage>
</organism>